<comment type="caution">
    <text evidence="3">The sequence shown here is derived from an EMBL/GenBank/DDBJ whole genome shotgun (WGS) entry which is preliminary data.</text>
</comment>
<evidence type="ECO:0000313" key="4">
    <source>
        <dbReference type="Proteomes" id="UP001596989"/>
    </source>
</evidence>
<keyword evidence="4" id="KW-1185">Reference proteome</keyword>
<dbReference type="EMBL" id="JBHTJZ010000071">
    <property type="protein sequence ID" value="MFD0962110.1"/>
    <property type="molecule type" value="Genomic_DNA"/>
</dbReference>
<gene>
    <name evidence="3" type="ORF">ACFQ2I_22470</name>
</gene>
<dbReference type="PROSITE" id="PS51257">
    <property type="entry name" value="PROKAR_LIPOPROTEIN"/>
    <property type="match status" value="1"/>
</dbReference>
<name>A0ABW3HX17_9BACL</name>
<protein>
    <submittedName>
        <fullName evidence="3">Uncharacterized protein</fullName>
    </submittedName>
</protein>
<evidence type="ECO:0000256" key="2">
    <source>
        <dbReference type="SAM" id="SignalP"/>
    </source>
</evidence>
<dbReference type="RefSeq" id="WP_377568318.1">
    <property type="nucleotide sequence ID" value="NZ_JBHTJZ010000071.1"/>
</dbReference>
<organism evidence="3 4">
    <name type="scientific">Paenibacillus chungangensis</name>
    <dbReference type="NCBI Taxonomy" id="696535"/>
    <lineage>
        <taxon>Bacteria</taxon>
        <taxon>Bacillati</taxon>
        <taxon>Bacillota</taxon>
        <taxon>Bacilli</taxon>
        <taxon>Bacillales</taxon>
        <taxon>Paenibacillaceae</taxon>
        <taxon>Paenibacillus</taxon>
    </lineage>
</organism>
<feature type="chain" id="PRO_5045300032" evidence="2">
    <location>
        <begin position="30"/>
        <end position="74"/>
    </location>
</feature>
<evidence type="ECO:0000256" key="1">
    <source>
        <dbReference type="SAM" id="MobiDB-lite"/>
    </source>
</evidence>
<sequence>MMNKHSYIRKTKVIWTATLCAALIFTAAACNNDGSSGNAGTDGVNNESPANDAMVPDADGNAMNSLTPDAGTAE</sequence>
<feature type="signal peptide" evidence="2">
    <location>
        <begin position="1"/>
        <end position="29"/>
    </location>
</feature>
<evidence type="ECO:0000313" key="3">
    <source>
        <dbReference type="EMBL" id="MFD0962110.1"/>
    </source>
</evidence>
<feature type="region of interest" description="Disordered" evidence="1">
    <location>
        <begin position="35"/>
        <end position="74"/>
    </location>
</feature>
<reference evidence="4" key="1">
    <citation type="journal article" date="2019" name="Int. J. Syst. Evol. Microbiol.">
        <title>The Global Catalogue of Microorganisms (GCM) 10K type strain sequencing project: providing services to taxonomists for standard genome sequencing and annotation.</title>
        <authorList>
            <consortium name="The Broad Institute Genomics Platform"/>
            <consortium name="The Broad Institute Genome Sequencing Center for Infectious Disease"/>
            <person name="Wu L."/>
            <person name="Ma J."/>
        </authorList>
    </citation>
    <scope>NUCLEOTIDE SEQUENCE [LARGE SCALE GENOMIC DNA]</scope>
    <source>
        <strain evidence="4">CCUG 59129</strain>
    </source>
</reference>
<proteinExistence type="predicted"/>
<feature type="compositionally biased region" description="Polar residues" evidence="1">
    <location>
        <begin position="35"/>
        <end position="49"/>
    </location>
</feature>
<dbReference type="Proteomes" id="UP001596989">
    <property type="component" value="Unassembled WGS sequence"/>
</dbReference>
<keyword evidence="2" id="KW-0732">Signal</keyword>
<accession>A0ABW3HX17</accession>